<organism evidence="41">
    <name type="scientific">Freesia mosaic virus</name>
    <dbReference type="NCBI Taxonomy" id="421012"/>
    <lineage>
        <taxon>Viruses</taxon>
        <taxon>Riboviria</taxon>
        <taxon>Orthornavirae</taxon>
        <taxon>Pisuviricota</taxon>
        <taxon>Stelpaviricetes</taxon>
        <taxon>Patatavirales</taxon>
        <taxon>Potyviridae</taxon>
        <taxon>Potyvirus</taxon>
        <taxon>Potyvirus freesiae</taxon>
    </lineage>
</organism>
<keyword evidence="27" id="KW-0899">Viral immunoevasion</keyword>
<dbReference type="InterPro" id="IPR001650">
    <property type="entry name" value="Helicase_C-like"/>
</dbReference>
<evidence type="ECO:0000256" key="10">
    <source>
        <dbReference type="ARBA" id="ARBA00022497"/>
    </source>
</evidence>
<accession>A0A8D6P0L8</accession>
<dbReference type="InterPro" id="IPR031159">
    <property type="entry name" value="HC_PRO_CPD_dom"/>
</dbReference>
<evidence type="ECO:0000259" key="39">
    <source>
        <dbReference type="PROSITE" id="PS51744"/>
    </source>
</evidence>
<dbReference type="Gene3D" id="3.90.70.150">
    <property type="entry name" value="Helper component proteinase"/>
    <property type="match status" value="1"/>
</dbReference>
<evidence type="ECO:0000256" key="22">
    <source>
        <dbReference type="ARBA" id="ARBA00022806"/>
    </source>
</evidence>
<reference evidence="41" key="2">
    <citation type="submission" date="2021-08" db="EMBL/GenBank/DDBJ databases">
        <authorList>
            <person name="Yoon J."/>
            <person name="Chung B.N."/>
            <person name="Cho I.S."/>
        </authorList>
    </citation>
    <scope>NUCLEOTIDE SEQUENCE</scope>
    <source>
        <strain evidence="41">FreMV-Sol</strain>
    </source>
</reference>
<dbReference type="GO" id="GO:0039694">
    <property type="term" value="P:viral RNA genome replication"/>
    <property type="evidence" value="ECO:0007669"/>
    <property type="project" value="InterPro"/>
</dbReference>
<evidence type="ECO:0000256" key="14">
    <source>
        <dbReference type="ARBA" id="ARBA00022562"/>
    </source>
</evidence>
<comment type="similarity">
    <text evidence="5 33">Belongs to the potyviridae genome polyprotein family.</text>
</comment>
<dbReference type="PANTHER" id="PTHR43519">
    <property type="entry name" value="ATP-DEPENDENT RNA HELICASE HRPB"/>
    <property type="match status" value="1"/>
</dbReference>
<dbReference type="SMART" id="SM00487">
    <property type="entry name" value="DEXDc"/>
    <property type="match status" value="1"/>
</dbReference>
<evidence type="ECO:0000256" key="32">
    <source>
        <dbReference type="PROSITE-ProRule" id="PRU01080"/>
    </source>
</evidence>
<dbReference type="Pfam" id="PF00863">
    <property type="entry name" value="Peptidase_C4"/>
    <property type="match status" value="1"/>
</dbReference>
<evidence type="ECO:0000256" key="26">
    <source>
        <dbReference type="ARBA" id="ARBA00022953"/>
    </source>
</evidence>
<evidence type="ECO:0000256" key="9">
    <source>
        <dbReference type="ARBA" id="ARBA00022488"/>
    </source>
</evidence>
<dbReference type="CDD" id="cd23175">
    <property type="entry name" value="ps-ssRNAv_Potyviridae_RdRp"/>
    <property type="match status" value="1"/>
</dbReference>
<dbReference type="GO" id="GO:0042025">
    <property type="term" value="C:host cell nucleus"/>
    <property type="evidence" value="ECO:0007669"/>
    <property type="project" value="UniProtKB-SubCell"/>
</dbReference>
<evidence type="ECO:0000256" key="30">
    <source>
        <dbReference type="ARBA" id="ARBA00034108"/>
    </source>
</evidence>
<evidence type="ECO:0000256" key="24">
    <source>
        <dbReference type="ARBA" id="ARBA00022840"/>
    </source>
</evidence>
<keyword evidence="10" id="KW-1139">Helical capsid protein</keyword>
<keyword evidence="18" id="KW-0808">Transferase</keyword>
<dbReference type="Pfam" id="PF00767">
    <property type="entry name" value="Poty_coat"/>
    <property type="match status" value="1"/>
</dbReference>
<keyword evidence="11" id="KW-0191">Covalent protein-RNA linkage</keyword>
<evidence type="ECO:0000256" key="29">
    <source>
        <dbReference type="ARBA" id="ARBA00029422"/>
    </source>
</evidence>
<dbReference type="PROSITE" id="PS51871">
    <property type="entry name" value="PV_P1_PRO"/>
    <property type="match status" value="1"/>
</dbReference>
<dbReference type="InterPro" id="IPR001592">
    <property type="entry name" value="Poty_coat"/>
</dbReference>
<evidence type="ECO:0000256" key="23">
    <source>
        <dbReference type="ARBA" id="ARBA00022807"/>
    </source>
</evidence>
<proteinExistence type="inferred from homology"/>
<dbReference type="InterPro" id="IPR043504">
    <property type="entry name" value="Peptidase_S1_PA_chymotrypsin"/>
</dbReference>
<comment type="function">
    <text evidence="28">Involved in aphid transmission, cell-to-cell and systemis movement, encapsidation of the viral RNA and in the regulation of viral RNA amplification.</text>
</comment>
<feature type="active site" description="For helper component proteinase activity" evidence="32">
    <location>
        <position position="662"/>
    </location>
</feature>
<keyword evidence="24" id="KW-0067">ATP-binding</keyword>
<dbReference type="InterPro" id="IPR002540">
    <property type="entry name" value="Pept_S30_P1_potyvir"/>
</dbReference>
<dbReference type="PROSITE" id="PS51192">
    <property type="entry name" value="HELICASE_ATP_BIND_1"/>
    <property type="match status" value="1"/>
</dbReference>
<dbReference type="GO" id="GO:0005198">
    <property type="term" value="F:structural molecule activity"/>
    <property type="evidence" value="ECO:0007669"/>
    <property type="project" value="InterPro"/>
</dbReference>
<keyword evidence="21" id="KW-0378">Hydrolase</keyword>
<comment type="catalytic activity">
    <reaction evidence="1">
        <text>Hydrolyzes glutaminyl bonds, and activity is further restricted by preferences for the amino acids in P6 - P1' that vary with the species of potyvirus, e.g. Glu-Xaa-Xaa-Tyr-Xaa-Gln-|-(Ser or Gly) for the enzyme from tobacco etch virus. The natural substrate is the viral polyprotein, but other proteins and oligopeptides containing the appropriate consensus sequence are also cleaved.</text>
        <dbReference type="EC" id="3.4.22.44"/>
    </reaction>
</comment>
<dbReference type="PROSITE" id="PS50507">
    <property type="entry name" value="RDRP_SSRNA_POS"/>
    <property type="match status" value="1"/>
</dbReference>
<keyword evidence="7" id="KW-0941">Suppressor of RNA silencing</keyword>
<dbReference type="Pfam" id="PF00271">
    <property type="entry name" value="Helicase_C"/>
    <property type="match status" value="1"/>
</dbReference>
<evidence type="ECO:0000256" key="12">
    <source>
        <dbReference type="ARBA" id="ARBA00022553"/>
    </source>
</evidence>
<dbReference type="Pfam" id="PF00680">
    <property type="entry name" value="RdRP_1"/>
    <property type="match status" value="1"/>
</dbReference>
<evidence type="ECO:0000256" key="4">
    <source>
        <dbReference type="ARBA" id="ARBA00004328"/>
    </source>
</evidence>
<keyword evidence="13" id="KW-0167">Capsid protein</keyword>
<evidence type="ECO:0000256" key="11">
    <source>
        <dbReference type="ARBA" id="ARBA00022520"/>
    </source>
</evidence>
<keyword evidence="9" id="KW-1036">Host cytoplasmic vesicle</keyword>
<dbReference type="GO" id="GO:0006351">
    <property type="term" value="P:DNA-templated transcription"/>
    <property type="evidence" value="ECO:0007669"/>
    <property type="project" value="InterPro"/>
</dbReference>
<evidence type="ECO:0000256" key="17">
    <source>
        <dbReference type="ARBA" id="ARBA00022670"/>
    </source>
</evidence>
<feature type="domain" description="Peptidase C4" evidence="38">
    <location>
        <begin position="2061"/>
        <end position="2279"/>
    </location>
</feature>
<dbReference type="InterPro" id="IPR001205">
    <property type="entry name" value="RNA-dir_pol_C"/>
</dbReference>
<feature type="compositionally biased region" description="Basic and acidic residues" evidence="34">
    <location>
        <begin position="2836"/>
        <end position="2847"/>
    </location>
</feature>
<keyword evidence="15" id="KW-0945">Host-virus interaction</keyword>
<dbReference type="EMBL" id="LC647195">
    <property type="protein sequence ID" value="BDA76646.1"/>
    <property type="molecule type" value="Genomic_RNA"/>
</dbReference>
<dbReference type="InterPro" id="IPR014001">
    <property type="entry name" value="Helicase_ATP-bd"/>
</dbReference>
<evidence type="ECO:0000256" key="5">
    <source>
        <dbReference type="ARBA" id="ARBA00006064"/>
    </source>
</evidence>
<dbReference type="GO" id="GO:0019029">
    <property type="term" value="C:helical viral capsid"/>
    <property type="evidence" value="ECO:0007669"/>
    <property type="project" value="UniProtKB-KW"/>
</dbReference>
<dbReference type="PROSITE" id="PS51436">
    <property type="entry name" value="POTYVIRUS_NIA_PRO"/>
    <property type="match status" value="1"/>
</dbReference>
<comment type="subcellular location">
    <subcellularLocation>
        <location evidence="30">Host cytoplasmic vesicle</location>
    </subcellularLocation>
    <subcellularLocation>
        <location evidence="3">Host nucleus</location>
    </subcellularLocation>
    <subcellularLocation>
        <location evidence="4">Virion</location>
    </subcellularLocation>
</comment>
<dbReference type="SUPFAM" id="SSF56672">
    <property type="entry name" value="DNA/RNA polymerases"/>
    <property type="match status" value="1"/>
</dbReference>
<evidence type="ECO:0000313" key="41">
    <source>
        <dbReference type="EMBL" id="BDA76646.1"/>
    </source>
</evidence>
<dbReference type="InterPro" id="IPR043502">
    <property type="entry name" value="DNA/RNA_pol_sf"/>
</dbReference>
<dbReference type="GO" id="GO:0005524">
    <property type="term" value="F:ATP binding"/>
    <property type="evidence" value="ECO:0007669"/>
    <property type="project" value="UniProtKB-KW"/>
</dbReference>
<keyword evidence="23" id="KW-0788">Thiol protease</keyword>
<comment type="function">
    <text evidence="31">Mediates the cap-independent, EIF4E-dependent translation of viral genomic RNAs. Binds to the cap-binding site of host EIF4E and thus interferes with the host EIF4E-dependent mRNA export and translation. VPg-RNA directly binds EIF4E and is a template for transcription. Also forms trimeric complexes with EIF4E-EIF4G, which are templates for translation.</text>
</comment>
<feature type="domain" description="Peptidase S30" evidence="40">
    <location>
        <begin position="177"/>
        <end position="320"/>
    </location>
</feature>
<evidence type="ECO:0000256" key="13">
    <source>
        <dbReference type="ARBA" id="ARBA00022561"/>
    </source>
</evidence>
<reference evidence="41" key="1">
    <citation type="submission" date="2021-08" db="EMBL/GenBank/DDBJ databases">
        <title>Complete nucleotide sequence and genome structure of Freesia mosaic virus.</title>
        <authorList>
            <person name="Yoon J.Y."/>
            <person name="Chung B.N."/>
            <person name="Cho I.S."/>
        </authorList>
    </citation>
    <scope>NUCLEOTIDE SEQUENCE</scope>
    <source>
        <strain evidence="41">FreMV-Sol</strain>
    </source>
</reference>
<dbReference type="Pfam" id="PF00851">
    <property type="entry name" value="Peptidase_C6"/>
    <property type="match status" value="1"/>
</dbReference>
<dbReference type="PROSITE" id="PS51744">
    <property type="entry name" value="HC_PRO_CPD"/>
    <property type="match status" value="1"/>
</dbReference>
<evidence type="ECO:0000256" key="19">
    <source>
        <dbReference type="ARBA" id="ARBA00022695"/>
    </source>
</evidence>
<keyword evidence="12" id="KW-0597">Phosphoprotein</keyword>
<dbReference type="InterPro" id="IPR007094">
    <property type="entry name" value="RNA-dir_pol_PSvirus"/>
</dbReference>
<dbReference type="InterPro" id="IPR001456">
    <property type="entry name" value="HC-pro"/>
</dbReference>
<evidence type="ECO:0000256" key="25">
    <source>
        <dbReference type="ARBA" id="ARBA00022844"/>
    </source>
</evidence>
<evidence type="ECO:0000256" key="18">
    <source>
        <dbReference type="ARBA" id="ARBA00022679"/>
    </source>
</evidence>
<evidence type="ECO:0000256" key="3">
    <source>
        <dbReference type="ARBA" id="ARBA00004147"/>
    </source>
</evidence>
<dbReference type="PRINTS" id="PR00966">
    <property type="entry name" value="NIAPOTYPTASE"/>
</dbReference>
<dbReference type="InterPro" id="IPR042308">
    <property type="entry name" value="HC_PRO_CPD_sf"/>
</dbReference>
<evidence type="ECO:0000256" key="33">
    <source>
        <dbReference type="RuleBase" id="RU003351"/>
    </source>
</evidence>
<keyword evidence="22" id="KW-0347">Helicase</keyword>
<dbReference type="GO" id="GO:0003968">
    <property type="term" value="F:RNA-directed RNA polymerase activity"/>
    <property type="evidence" value="ECO:0007669"/>
    <property type="project" value="UniProtKB-KW"/>
</dbReference>
<evidence type="ECO:0000259" key="38">
    <source>
        <dbReference type="PROSITE" id="PS51436"/>
    </source>
</evidence>
<keyword evidence="16" id="KW-1090">Inhibition of host innate immune response by virus</keyword>
<evidence type="ECO:0000256" key="1">
    <source>
        <dbReference type="ARBA" id="ARBA00000785"/>
    </source>
</evidence>
<keyword evidence="14" id="KW-1048">Host nucleus</keyword>
<dbReference type="SUPFAM" id="SSF52540">
    <property type="entry name" value="P-loop containing nucleoside triphosphate hydrolases"/>
    <property type="match status" value="2"/>
</dbReference>
<evidence type="ECO:0000256" key="20">
    <source>
        <dbReference type="ARBA" id="ARBA00022741"/>
    </source>
</evidence>
<evidence type="ECO:0000256" key="2">
    <source>
        <dbReference type="ARBA" id="ARBA00001848"/>
    </source>
</evidence>
<dbReference type="InterPro" id="IPR043128">
    <property type="entry name" value="Rev_trsase/Diguanyl_cyclase"/>
</dbReference>
<dbReference type="GO" id="GO:0003723">
    <property type="term" value="F:RNA binding"/>
    <property type="evidence" value="ECO:0007669"/>
    <property type="project" value="InterPro"/>
</dbReference>
<feature type="domain" description="Helicase C-terminal" evidence="37">
    <location>
        <begin position="1420"/>
        <end position="1579"/>
    </location>
</feature>
<dbReference type="SMART" id="SM00490">
    <property type="entry name" value="HELICc"/>
    <property type="match status" value="1"/>
</dbReference>
<evidence type="ECO:0000256" key="31">
    <source>
        <dbReference type="ARBA" id="ARBA00045403"/>
    </source>
</evidence>
<dbReference type="InterPro" id="IPR013648">
    <property type="entry name" value="PP_Potyviridae"/>
</dbReference>
<dbReference type="GO" id="GO:0004197">
    <property type="term" value="F:cysteine-type endopeptidase activity"/>
    <property type="evidence" value="ECO:0007669"/>
    <property type="project" value="InterPro"/>
</dbReference>
<dbReference type="GO" id="GO:0016818">
    <property type="term" value="F:hydrolase activity, acting on acid anhydrides, in phosphorus-containing anhydrides"/>
    <property type="evidence" value="ECO:0007669"/>
    <property type="project" value="InterPro"/>
</dbReference>
<dbReference type="Pfam" id="PF13608">
    <property type="entry name" value="Potyvirid-P3"/>
    <property type="match status" value="1"/>
</dbReference>
<feature type="compositionally biased region" description="Basic and acidic residues" evidence="34">
    <location>
        <begin position="2854"/>
        <end position="2869"/>
    </location>
</feature>
<dbReference type="Pfam" id="PF01577">
    <property type="entry name" value="Peptidase_S30"/>
    <property type="match status" value="1"/>
</dbReference>
<feature type="domain" description="Helicase ATP-binding" evidence="36">
    <location>
        <begin position="1249"/>
        <end position="1401"/>
    </location>
</feature>
<dbReference type="GO" id="GO:0052170">
    <property type="term" value="P:symbiont-mediated suppression of host innate immune response"/>
    <property type="evidence" value="ECO:0007669"/>
    <property type="project" value="UniProtKB-KW"/>
</dbReference>
<dbReference type="PANTHER" id="PTHR43519:SF1">
    <property type="entry name" value="ATP-DEPENDENT RNA HELICASE HRPB"/>
    <property type="match status" value="1"/>
</dbReference>
<feature type="active site" description="For helper component proteinase activity" evidence="32">
    <location>
        <position position="735"/>
    </location>
</feature>
<sequence>MASITFGSMVTVQLIDGKVAKTMYHAVRDARKDALKNVNATTKLIGKVVPMSLEVARENVKRITKLRKQDVERLVKSLVIKRAEDGVGPDRFGLWVSKNGKMFVHRVSTWVGHQLGMKLRRQKQQEDFVASKDHEITRIECDKIGAEPVHVSYESMRSPFWQRTPPKQEKRKKSVAHYGVNVIDKLTKSLINICSQEGKQLEVILQRKRKITCMYKTFGKSVIPSVRLPHEERDTRKKRELHPQMFNDIITLLAKGRKMRDRVVEQDITFGWSGTILPSKILKSRSYRYDEVVVRGRLEGQIIDARTKLSFFAKETITQYSSFEAQFWKGWKRAFDQLAPKETHKCQTTISNEACGEIVAAIFQMVHPCAKVSCTTCRDQIGLSSKEEYAELTSQNIRQHDEIFTTMRQAFASVDRVMTHFEASSLLNLNVKDCMEVIRLAQDQRATQLQQLLVVNNVLMKGHLSTSEELSEASAKLLEVVRWFMKHLSLVAEGSLSTFRNKAASKALVNPSLLCDNQLDKNGNFVWGERGRHSKRFFGNYFEEIIPGDGYKRYVERRSPNCIRKLAVGNLIVSMDLAVARKALLGESIERMPVSDSCVSRMNGAFVHVCCCVTNDVGQAVYSDLRSPTKRHLVVGASGDPKFIDLPTNDSEKMYIAKEGFCYLNIFLAMLVNVNEDNAKDFTKMVRDRIVPELGTWPTVIDLATACYILTVFYPETRGAELPRIFVDHATKTMHVIDSFGSLTTGYHILKAGTVSQFIHFASEELKSEMRYYNVGGDANSGRRMRMERALIKGIFRPKLLMHIIHEDPYTLMMSLLSPCMLLNLYNVGGLEVAMREWIVKEASVSAIFATMSRMAESVSRADMVVEQLMVIRSHAGHFLELLASLNPGNPFRDEVVNVLTMMLAQSEMDSDLTQSGFVDLRMPLYEMREKIYAGELDKEWSGLSLWEKFYLITFSRKSRPSSSQPLHSTRSDGIEGKYVASRDWLLGKMRQKWCGIRTGATRRMEATLGFCKRNTIGSVLYIIRRCYRDIFYFVNVMLIATAVVNFIHTVHRIVLEQRESKMVAKVLQSRIDSNVLGNIYKQYVKEKQETPTATEFYEHVRESNEELAERVKDELLYKDTVTYQGKSPTEKSLERTVAMVALLAMVFDTERSDAVFKILSKIKSVFSTLGDEVKYQSLDDIESIETEKKMTIDLELDTDAIPASAVMSAKFSDWWYPQLEQNRVLPHYRIGGEFVEFTRKTATNVVLTIDTSSSKEFLIRGAVGSGKSTNLPHLLARKGKVLLLEPTRPLAENVCKQLRKDPFNVNPTLRMRGMTTFGSSNITVMTSGFALHYYAHNPSLMVDFDFVMFDECHALDAAAMAFYCLLSEHGYPGKILKVSATPPGKECEFKTQFDVKLIVENDVSFKNFADSQGTGANIDMTKYGDNILVYVASYNDVDQLSGMLLNHGHHVSKVDGRTMKLGHVEIATKGTPSKKHFIVATNIIENGVTLDIDVVVDFGQKVVAELDCDSRCMRYQRRSISYGERIQRLGRVGRVKDGAALRIGHTESGLTEIPASISTEAAFYCFAYGLPVITHNVSVSLLSNCTVQQARTMMHFELSPFFMVELVKYNGCMHPEVHRILQPFKLRESEIELNKLAIPSSGLSRWITVGEYGRMGIHINAHDDVRIPFACRGIPDSLYAKLWEIVLTHKHDAGFGRLTSASASKIAHTLTTNVDAIPRTLAQIEQLIEEEMVKKAHFESLSASMTTRRFSLGGIVDTIRQRYMRDHSTHNIEVLQAAKAQIMEFNSATHDFQKISSLLGYGFLDTVQYQNKEEIGKRLGLKGRWNGSLLTHDLMVCGLVAIGGFWMAWEYYVAESKDLVRYQGKGFRGGKRSTQKLKFREARDKKVGREVYGDDGTIEHYFGAAYTSKGKQKGNHTKKGMGRKSHRFVHFYGFDPAEYSFVRFVDPLTGYAIDESVTCDISLVQDEISEARRLARENDTELPNAMRTRPGIQAYFMKNNSSNALRVDMTPHNPLAMGAKSTSIAGHPEREFELRQTGAAQVVQASDVPSVQDDVVRTEGKSMCRGLRNYNPVASCICKLVNDSDGIVTTIFGLGYGPVIITNGHLFNRNNGTLQINTHHGVFRVENTTKLQIHHVERKDMVLIRMPTDFPPFPQRLKFRSPVQGEKANLIGSLFQQKNISSVVSETTLVMPANNSGYWRHWVSTKDGDCGLPMVSTSDGYILGFHGLTSTISDRNYFVPFTDNFEEDVLRKIGDLNWKRHWKHSADLIAWDGIKLIEEQPQKIFKTTKLISDLAEQTHDEAMYQHGRGRWVFDDLNLNLKAVACANSQLVTKHVIKGQCQFFQEYLAAHPEAATYFRPLLGHYRPSRLNKEAFKKDLFKYMDEIIIGEIDGEAFERGYEDVCALLHDLKFGECQFITDPSVILESLNMKAAVGSLYTGKKNEYFEAMAADEKEEMVLKSCERLYNGCMGVWNGSLKAELRPLEKVEANKTRTFTAAPIDTLLGGKVCVDDFNNRFYELNLAGPWTVGMTKFYGGWDNLMKALPEGWLYCHADGSRFDSSLTPFLINAVIRLRLEMMERWDLGWEMLQKFYTEIIYTPILTPDGTIVKKFKGNNSGQPSTVVDNTLMVILAMYYSMEKQGWKRNESKERLVFFANGDDLIIAVKPGYEGILDSLAVSFKELGLIYDFSERCHDRQELWFMSHQGHLIDGMYIPKLERERIVSILEWDRSHAIEHRAEAICAAMIEAWGYPDLLLEIRKFYAWILDHDMFHDLAAIGKLPYIAETALRKLYTDRDCDDEELLHYLRAFNFEGELVGTDEVRYQATSAPEQLDAGAEAERRRKARSGETEQPIKGQEREIAKNSEKDVDVGSRASKSVPRLAKLKVRMKVPTTAKGPVLDLDHLLEYKPDQIDLSNARATKQQFDAWFNGVQNAYELDDIQMKILMNGLMVWCIENGTSPDITGVWTMMDDDEQVEYPLRPVIENAKPTLRQVMRHFSDMAEAYIEMRNAEKPYMPRYGLQRNLRDYSLARVAFDFYEITSKTSVRAREAHMQMKAAAVANTTAKMFGLDGNIGTQEENTERHTVTDVSANVHSLLGVRHM</sequence>
<evidence type="ECO:0000256" key="6">
    <source>
        <dbReference type="ARBA" id="ARBA00020107"/>
    </source>
</evidence>
<dbReference type="InterPro" id="IPR027417">
    <property type="entry name" value="P-loop_NTPase"/>
</dbReference>
<comment type="catalytic activity">
    <reaction evidence="2">
        <text>Hydrolyzes a Gly-|-Gly bond at its own C-terminus, commonly in the sequence -Tyr-Xaa-Val-Gly-|-Gly, in the processing of the potyviral polyprotein.</text>
        <dbReference type="EC" id="3.4.22.45"/>
    </reaction>
</comment>
<evidence type="ECO:0000256" key="28">
    <source>
        <dbReference type="ARBA" id="ARBA00029405"/>
    </source>
</evidence>
<keyword evidence="17" id="KW-0645">Protease</keyword>
<keyword evidence="20" id="KW-0547">Nucleotide-binding</keyword>
<dbReference type="GO" id="GO:0044161">
    <property type="term" value="C:host cell cytoplasmic vesicle"/>
    <property type="evidence" value="ECO:0007669"/>
    <property type="project" value="UniProtKB-SubCell"/>
</dbReference>
<evidence type="ECO:0000256" key="8">
    <source>
        <dbReference type="ARBA" id="ARBA00022484"/>
    </source>
</evidence>
<evidence type="ECO:0000259" key="40">
    <source>
        <dbReference type="PROSITE" id="PS51871"/>
    </source>
</evidence>
<feature type="domain" description="Peptidase C6" evidence="39">
    <location>
        <begin position="654"/>
        <end position="776"/>
    </location>
</feature>
<dbReference type="Gene3D" id="3.30.70.270">
    <property type="match status" value="1"/>
</dbReference>
<dbReference type="Pfam" id="PF00270">
    <property type="entry name" value="DEAD"/>
    <property type="match status" value="1"/>
</dbReference>
<dbReference type="GO" id="GO:0004386">
    <property type="term" value="F:helicase activity"/>
    <property type="evidence" value="ECO:0007669"/>
    <property type="project" value="UniProtKB-KW"/>
</dbReference>
<evidence type="ECO:0000256" key="27">
    <source>
        <dbReference type="ARBA" id="ARBA00023280"/>
    </source>
</evidence>
<evidence type="ECO:0000256" key="15">
    <source>
        <dbReference type="ARBA" id="ARBA00022581"/>
    </source>
</evidence>
<dbReference type="InterPro" id="IPR009003">
    <property type="entry name" value="Peptidase_S1_PA"/>
</dbReference>
<evidence type="ECO:0000256" key="21">
    <source>
        <dbReference type="ARBA" id="ARBA00022801"/>
    </source>
</evidence>
<dbReference type="Gene3D" id="2.40.10.10">
    <property type="entry name" value="Trypsin-like serine proteases"/>
    <property type="match status" value="2"/>
</dbReference>
<evidence type="ECO:0000259" key="37">
    <source>
        <dbReference type="PROSITE" id="PS51194"/>
    </source>
</evidence>
<name>A0A8D6P0L8_9POTV</name>
<protein>
    <recommendedName>
        <fullName evidence="6">Genome polyprotein</fullName>
    </recommendedName>
</protein>
<evidence type="ECO:0000256" key="16">
    <source>
        <dbReference type="ARBA" id="ARBA00022632"/>
    </source>
</evidence>
<dbReference type="SUPFAM" id="SSF50494">
    <property type="entry name" value="Trypsin-like serine proteases"/>
    <property type="match status" value="1"/>
</dbReference>
<dbReference type="PROSITE" id="PS51194">
    <property type="entry name" value="HELICASE_CTER"/>
    <property type="match status" value="1"/>
</dbReference>
<dbReference type="InterPro" id="IPR011545">
    <property type="entry name" value="DEAD/DEAH_box_helicase_dom"/>
</dbReference>
<feature type="region of interest" description="Disordered" evidence="34">
    <location>
        <begin position="2825"/>
        <end position="2871"/>
    </location>
</feature>
<dbReference type="InterPro" id="IPR001730">
    <property type="entry name" value="Potyv_NIa-pro_dom"/>
</dbReference>
<comment type="function">
    <text evidence="29">Has helicase activity. It may be involved in replication.</text>
</comment>
<evidence type="ECO:0000256" key="7">
    <source>
        <dbReference type="ARBA" id="ARBA00022463"/>
    </source>
</evidence>
<feature type="domain" description="RdRp catalytic" evidence="35">
    <location>
        <begin position="2548"/>
        <end position="2672"/>
    </location>
</feature>
<dbReference type="Pfam" id="PF08440">
    <property type="entry name" value="Poty_PP"/>
    <property type="match status" value="1"/>
</dbReference>
<keyword evidence="8" id="KW-0696">RNA-directed RNA polymerase</keyword>
<keyword evidence="25" id="KW-0946">Virion</keyword>
<dbReference type="InterPro" id="IPR039560">
    <property type="entry name" value="Potyvirid-P3"/>
</dbReference>
<keyword evidence="19" id="KW-0548">Nucleotidyltransferase</keyword>
<evidence type="ECO:0000259" key="35">
    <source>
        <dbReference type="PROSITE" id="PS50507"/>
    </source>
</evidence>
<evidence type="ECO:0000256" key="34">
    <source>
        <dbReference type="SAM" id="MobiDB-lite"/>
    </source>
</evidence>
<keyword evidence="26" id="KW-0693">Viral RNA replication</keyword>
<evidence type="ECO:0000259" key="36">
    <source>
        <dbReference type="PROSITE" id="PS51192"/>
    </source>
</evidence>
<dbReference type="GO" id="GO:0006508">
    <property type="term" value="P:proteolysis"/>
    <property type="evidence" value="ECO:0007669"/>
    <property type="project" value="UniProtKB-KW"/>
</dbReference>
<dbReference type="Gene3D" id="3.40.50.300">
    <property type="entry name" value="P-loop containing nucleotide triphosphate hydrolases"/>
    <property type="match status" value="2"/>
</dbReference>